<protein>
    <submittedName>
        <fullName evidence="1">Uncharacterized protein</fullName>
    </submittedName>
</protein>
<comment type="caution">
    <text evidence="1">The sequence shown here is derived from an EMBL/GenBank/DDBJ whole genome shotgun (WGS) entry which is preliminary data.</text>
</comment>
<gene>
    <name evidence="1" type="ORF">DSO57_1013439</name>
</gene>
<name>A0ACC2SIQ1_9FUNG</name>
<dbReference type="Proteomes" id="UP001165960">
    <property type="component" value="Unassembled WGS sequence"/>
</dbReference>
<keyword evidence="2" id="KW-1185">Reference proteome</keyword>
<accession>A0ACC2SIQ1</accession>
<reference evidence="1" key="1">
    <citation type="submission" date="2022-04" db="EMBL/GenBank/DDBJ databases">
        <title>Genome of the entomopathogenic fungus Entomophthora muscae.</title>
        <authorList>
            <person name="Elya C."/>
            <person name="Lovett B.R."/>
            <person name="Lee E."/>
            <person name="Macias A.M."/>
            <person name="Hajek A.E."/>
            <person name="De Bivort B.L."/>
            <person name="Kasson M.T."/>
            <person name="De Fine Licht H.H."/>
            <person name="Stajich J.E."/>
        </authorList>
    </citation>
    <scope>NUCLEOTIDE SEQUENCE</scope>
    <source>
        <strain evidence="1">Berkeley</strain>
    </source>
</reference>
<organism evidence="1 2">
    <name type="scientific">Entomophthora muscae</name>
    <dbReference type="NCBI Taxonomy" id="34485"/>
    <lineage>
        <taxon>Eukaryota</taxon>
        <taxon>Fungi</taxon>
        <taxon>Fungi incertae sedis</taxon>
        <taxon>Zoopagomycota</taxon>
        <taxon>Entomophthoromycotina</taxon>
        <taxon>Entomophthoromycetes</taxon>
        <taxon>Entomophthorales</taxon>
        <taxon>Entomophthoraceae</taxon>
        <taxon>Entomophthora</taxon>
    </lineage>
</organism>
<sequence length="84" mass="9551">MEPLGSHVAQEEATRRHRFQKIQEVKECRAQCVCRAEPGFPHTPTQRLIPVRDAPIYSVALNLPYISFNTQDSSLQTWSGIRSA</sequence>
<proteinExistence type="predicted"/>
<evidence type="ECO:0000313" key="1">
    <source>
        <dbReference type="EMBL" id="KAJ9062158.1"/>
    </source>
</evidence>
<evidence type="ECO:0000313" key="2">
    <source>
        <dbReference type="Proteomes" id="UP001165960"/>
    </source>
</evidence>
<dbReference type="EMBL" id="QTSX02005020">
    <property type="protein sequence ID" value="KAJ9062158.1"/>
    <property type="molecule type" value="Genomic_DNA"/>
</dbReference>